<organism evidence="2 3">
    <name type="scientific">Bernardetia litoralis (strain ATCC 23117 / DSM 6794 / NBRC 15988 / NCIMB 1366 / Fx l1 / Sio-4)</name>
    <name type="common">Flexibacter litoralis</name>
    <dbReference type="NCBI Taxonomy" id="880071"/>
    <lineage>
        <taxon>Bacteria</taxon>
        <taxon>Pseudomonadati</taxon>
        <taxon>Bacteroidota</taxon>
        <taxon>Cytophagia</taxon>
        <taxon>Cytophagales</taxon>
        <taxon>Bernardetiaceae</taxon>
        <taxon>Bernardetia</taxon>
    </lineage>
</organism>
<dbReference type="OrthoDB" id="711014at2"/>
<dbReference type="HOGENOM" id="CLU_2329997_0_0_10"/>
<dbReference type="STRING" id="880071.Fleli_3489"/>
<evidence type="ECO:0000313" key="2">
    <source>
        <dbReference type="EMBL" id="AFM05809.1"/>
    </source>
</evidence>
<feature type="transmembrane region" description="Helical" evidence="1">
    <location>
        <begin position="20"/>
        <end position="41"/>
    </location>
</feature>
<dbReference type="EMBL" id="CP003345">
    <property type="protein sequence ID" value="AFM05809.1"/>
    <property type="molecule type" value="Genomic_DNA"/>
</dbReference>
<dbReference type="KEGG" id="fli:Fleli_3489"/>
<reference evidence="3" key="1">
    <citation type="submission" date="2012-06" db="EMBL/GenBank/DDBJ databases">
        <title>The complete genome of Flexibacter litoralis DSM 6794.</title>
        <authorList>
            <person name="Lucas S."/>
            <person name="Copeland A."/>
            <person name="Lapidus A."/>
            <person name="Glavina del Rio T."/>
            <person name="Dalin E."/>
            <person name="Tice H."/>
            <person name="Bruce D."/>
            <person name="Goodwin L."/>
            <person name="Pitluck S."/>
            <person name="Peters L."/>
            <person name="Ovchinnikova G."/>
            <person name="Lu M."/>
            <person name="Kyrpides N."/>
            <person name="Mavromatis K."/>
            <person name="Ivanova N."/>
            <person name="Brettin T."/>
            <person name="Detter J.C."/>
            <person name="Han C."/>
            <person name="Larimer F."/>
            <person name="Land M."/>
            <person name="Hauser L."/>
            <person name="Markowitz V."/>
            <person name="Cheng J.-F."/>
            <person name="Hugenholtz P."/>
            <person name="Woyke T."/>
            <person name="Wu D."/>
            <person name="Spring S."/>
            <person name="Lang E."/>
            <person name="Kopitz M."/>
            <person name="Brambilla E."/>
            <person name="Klenk H.-P."/>
            <person name="Eisen J.A."/>
        </authorList>
    </citation>
    <scope>NUCLEOTIDE SEQUENCE [LARGE SCALE GENOMIC DNA]</scope>
    <source>
        <strain evidence="3">ATCC 23117 / DSM 6794 / NBRC 15988 / NCIMB 1366 / Sio-4</strain>
    </source>
</reference>
<dbReference type="PATRIC" id="fig|880071.3.peg.3495"/>
<keyword evidence="1" id="KW-1133">Transmembrane helix</keyword>
<protein>
    <recommendedName>
        <fullName evidence="4">DUF3649 domain-containing protein</fullName>
    </recommendedName>
</protein>
<feature type="transmembrane region" description="Helical" evidence="1">
    <location>
        <begin position="47"/>
        <end position="70"/>
    </location>
</feature>
<proteinExistence type="predicted"/>
<accession>I4APC4</accession>
<name>I4APC4_BERLS</name>
<gene>
    <name evidence="2" type="ordered locus">Fleli_3489</name>
</gene>
<sequence length="97" mass="10760">MPANPKYLSSTKERILKITAAILGGYLLSMAIHLIIGMSLSIEQQPIMVATTAFSAFSLWAVFMVIAFIAKSGKKIWAIYGSLIVFLSLIISWLKYF</sequence>
<keyword evidence="1" id="KW-0472">Membrane</keyword>
<evidence type="ECO:0000256" key="1">
    <source>
        <dbReference type="SAM" id="Phobius"/>
    </source>
</evidence>
<dbReference type="AlphaFoldDB" id="I4APC4"/>
<dbReference type="Proteomes" id="UP000006054">
    <property type="component" value="Chromosome"/>
</dbReference>
<keyword evidence="1" id="KW-0812">Transmembrane</keyword>
<evidence type="ECO:0008006" key="4">
    <source>
        <dbReference type="Google" id="ProtNLM"/>
    </source>
</evidence>
<keyword evidence="3" id="KW-1185">Reference proteome</keyword>
<dbReference type="RefSeq" id="WP_014799234.1">
    <property type="nucleotide sequence ID" value="NC_018018.1"/>
</dbReference>
<evidence type="ECO:0000313" key="3">
    <source>
        <dbReference type="Proteomes" id="UP000006054"/>
    </source>
</evidence>
<feature type="transmembrane region" description="Helical" evidence="1">
    <location>
        <begin position="77"/>
        <end position="96"/>
    </location>
</feature>
<dbReference type="eggNOG" id="ENOG5032VCI">
    <property type="taxonomic scope" value="Bacteria"/>
</dbReference>